<comment type="caution">
    <text evidence="1">The sequence shown here is derived from an EMBL/GenBank/DDBJ whole genome shotgun (WGS) entry which is preliminary data.</text>
</comment>
<dbReference type="OrthoDB" id="582278at2"/>
<dbReference type="Proteomes" id="UP000245124">
    <property type="component" value="Unassembled WGS sequence"/>
</dbReference>
<gene>
    <name evidence="1" type="ORF">NIES4072_71200</name>
</gene>
<proteinExistence type="predicted"/>
<evidence type="ECO:0000313" key="2">
    <source>
        <dbReference type="Proteomes" id="UP000245124"/>
    </source>
</evidence>
<name>A0A2R5G119_NOSCO</name>
<sequence>MRKSLTLFEYPSNWSITCRRVYKLQPRCTNNPWHGRATVVHHIKYKRSFLRRFLGIFLLHFPVASVSGYEIPGWDCVGVCSRCHQNYYGRSSSRTSVHYHQVWVQRGGLDNHQTFIKAICLRIKFCFLALTRI</sequence>
<dbReference type="AlphaFoldDB" id="A0A2R5G119"/>
<dbReference type="EMBL" id="BDUD01000002">
    <property type="protein sequence ID" value="GBG23408.1"/>
    <property type="molecule type" value="Genomic_DNA"/>
</dbReference>
<reference evidence="1 2" key="1">
    <citation type="submission" date="2017-06" db="EMBL/GenBank/DDBJ databases">
        <title>Genome sequencing of cyanobaciteial culture collection at National Institute for Environmental Studies (NIES).</title>
        <authorList>
            <person name="Hirose Y."/>
            <person name="Shimura Y."/>
            <person name="Fujisawa T."/>
            <person name="Nakamura Y."/>
            <person name="Kawachi M."/>
        </authorList>
    </citation>
    <scope>NUCLEOTIDE SEQUENCE [LARGE SCALE GENOMIC DNA]</scope>
    <source>
        <strain evidence="1 2">NIES-4072</strain>
    </source>
</reference>
<dbReference type="RefSeq" id="WP_146195925.1">
    <property type="nucleotide sequence ID" value="NZ_BDUD01000002.1"/>
</dbReference>
<protein>
    <submittedName>
        <fullName evidence="1">Uncharacterized protein</fullName>
    </submittedName>
</protein>
<evidence type="ECO:0000313" key="1">
    <source>
        <dbReference type="EMBL" id="GBG23408.1"/>
    </source>
</evidence>
<keyword evidence="2" id="KW-1185">Reference proteome</keyword>
<accession>A0A2R5G119</accession>
<organism evidence="1 2">
    <name type="scientific">Nostoc commune NIES-4072</name>
    <dbReference type="NCBI Taxonomy" id="2005467"/>
    <lineage>
        <taxon>Bacteria</taxon>
        <taxon>Bacillati</taxon>
        <taxon>Cyanobacteriota</taxon>
        <taxon>Cyanophyceae</taxon>
        <taxon>Nostocales</taxon>
        <taxon>Nostocaceae</taxon>
        <taxon>Nostoc</taxon>
    </lineage>
</organism>